<protein>
    <submittedName>
        <fullName evidence="1">Uncharacterized protein</fullName>
    </submittedName>
</protein>
<reference evidence="1 3" key="1">
    <citation type="submission" date="2014-08" db="EMBL/GenBank/DDBJ databases">
        <authorList>
            <person name="den Bakker H.C."/>
        </authorList>
    </citation>
    <scope>NUCLEOTIDE SEQUENCE [LARGE SCALE GENOMIC DNA]</scope>
    <source>
        <strain evidence="1 3">DSM 18334</strain>
    </source>
</reference>
<name>A0A098M8S5_9BACL</name>
<dbReference type="OrthoDB" id="2628167at2"/>
<proteinExistence type="predicted"/>
<sequence>MEELKVAEEKGLKDVHVFQICECDAVAAYSLEEAINWYKEITGLSESELYEHEDIEIISLDYKVRNSEEDDERISVREILDTYWNGKPFIVCSTGN</sequence>
<keyword evidence="3" id="KW-1185">Reference proteome</keyword>
<evidence type="ECO:0000313" key="3">
    <source>
        <dbReference type="Proteomes" id="UP000029734"/>
    </source>
</evidence>
<dbReference type="AlphaFoldDB" id="A0A098M8S5"/>
<dbReference type="EMBL" id="JQCR01000002">
    <property type="protein sequence ID" value="KGE18461.1"/>
    <property type="molecule type" value="Genomic_DNA"/>
</dbReference>
<dbReference type="EMBL" id="JQCR01000002">
    <property type="protein sequence ID" value="KGE20606.1"/>
    <property type="molecule type" value="Genomic_DNA"/>
</dbReference>
<evidence type="ECO:0000313" key="1">
    <source>
        <dbReference type="EMBL" id="KGE18461.1"/>
    </source>
</evidence>
<organism evidence="1 3">
    <name type="scientific">Paenibacillus wynnii</name>
    <dbReference type="NCBI Taxonomy" id="268407"/>
    <lineage>
        <taxon>Bacteria</taxon>
        <taxon>Bacillati</taxon>
        <taxon>Bacillota</taxon>
        <taxon>Bacilli</taxon>
        <taxon>Bacillales</taxon>
        <taxon>Paenibacillaceae</taxon>
        <taxon>Paenibacillus</taxon>
    </lineage>
</organism>
<accession>A0A098M8S5</accession>
<gene>
    <name evidence="1" type="ORF">PWYN_03050</name>
    <name evidence="2" type="ORF">PWYN_15575</name>
</gene>
<reference evidence="1 3" key="2">
    <citation type="submission" date="2014-10" db="EMBL/GenBank/DDBJ databases">
        <title>Comparative genomics of the Paenibacillus odorifer group.</title>
        <authorList>
            <person name="Tsai Y.-C."/>
            <person name="Martin N."/>
            <person name="Korlach J."/>
            <person name="Wiedmann M."/>
        </authorList>
    </citation>
    <scope>NUCLEOTIDE SEQUENCE [LARGE SCALE GENOMIC DNA]</scope>
    <source>
        <strain evidence="1 3">DSM 18334</strain>
    </source>
</reference>
<evidence type="ECO:0000313" key="2">
    <source>
        <dbReference type="EMBL" id="KGE20606.1"/>
    </source>
</evidence>
<dbReference type="Proteomes" id="UP000029734">
    <property type="component" value="Unassembled WGS sequence"/>
</dbReference>
<comment type="caution">
    <text evidence="1">The sequence shown here is derived from an EMBL/GenBank/DDBJ whole genome shotgun (WGS) entry which is preliminary data.</text>
</comment>